<keyword evidence="7" id="KW-1185">Reference proteome</keyword>
<evidence type="ECO:0000313" key="7">
    <source>
        <dbReference type="Proteomes" id="UP000284057"/>
    </source>
</evidence>
<comment type="subcellular location">
    <subcellularLocation>
        <location evidence="1">Cell envelope</location>
    </subcellularLocation>
</comment>
<dbReference type="Pfam" id="PF13407">
    <property type="entry name" value="Peripla_BP_4"/>
    <property type="match status" value="1"/>
</dbReference>
<evidence type="ECO:0000256" key="3">
    <source>
        <dbReference type="ARBA" id="ARBA00022729"/>
    </source>
</evidence>
<dbReference type="OrthoDB" id="257716at2"/>
<feature type="domain" description="Periplasmic binding protein" evidence="5">
    <location>
        <begin position="63"/>
        <end position="318"/>
    </location>
</feature>
<dbReference type="SUPFAM" id="SSF53822">
    <property type="entry name" value="Periplasmic binding protein-like I"/>
    <property type="match status" value="1"/>
</dbReference>
<comment type="similarity">
    <text evidence="2">Belongs to the bacterial solute-binding protein 2 family.</text>
</comment>
<dbReference type="GO" id="GO:0030246">
    <property type="term" value="F:carbohydrate binding"/>
    <property type="evidence" value="ECO:0007669"/>
    <property type="project" value="UniProtKB-ARBA"/>
</dbReference>
<evidence type="ECO:0000259" key="5">
    <source>
        <dbReference type="Pfam" id="PF13407"/>
    </source>
</evidence>
<dbReference type="AlphaFoldDB" id="A0A418KLZ6"/>
<dbReference type="InterPro" id="IPR025997">
    <property type="entry name" value="SBP_2_dom"/>
</dbReference>
<proteinExistence type="inferred from homology"/>
<dbReference type="InterPro" id="IPR028082">
    <property type="entry name" value="Peripla_BP_I"/>
</dbReference>
<reference evidence="6 7" key="1">
    <citation type="submission" date="2018-09" db="EMBL/GenBank/DDBJ databases">
        <title>Isolation, diversity and antifungal activity of actinobacteria from wheat.</title>
        <authorList>
            <person name="Han C."/>
        </authorList>
    </citation>
    <scope>NUCLEOTIDE SEQUENCE [LARGE SCALE GENOMIC DNA]</scope>
    <source>
        <strain evidence="6 7">NEAU-YY265</strain>
    </source>
</reference>
<keyword evidence="3" id="KW-0732">Signal</keyword>
<dbReference type="GO" id="GO:0030313">
    <property type="term" value="C:cell envelope"/>
    <property type="evidence" value="ECO:0007669"/>
    <property type="project" value="UniProtKB-SubCell"/>
</dbReference>
<name>A0A418KLZ6_9ACTN</name>
<dbReference type="CDD" id="cd20008">
    <property type="entry name" value="PBP1_ABC_sugar_binding-like"/>
    <property type="match status" value="1"/>
</dbReference>
<evidence type="ECO:0000313" key="6">
    <source>
        <dbReference type="EMBL" id="RIQ18976.1"/>
    </source>
</evidence>
<dbReference type="Proteomes" id="UP000284057">
    <property type="component" value="Unassembled WGS sequence"/>
</dbReference>
<protein>
    <submittedName>
        <fullName evidence="6">LacI family transcriptional regulator</fullName>
    </submittedName>
</protein>
<dbReference type="Gene3D" id="3.40.50.2300">
    <property type="match status" value="2"/>
</dbReference>
<organism evidence="6 7">
    <name type="scientific">Jiangella rhizosphaerae</name>
    <dbReference type="NCBI Taxonomy" id="2293569"/>
    <lineage>
        <taxon>Bacteria</taxon>
        <taxon>Bacillati</taxon>
        <taxon>Actinomycetota</taxon>
        <taxon>Actinomycetes</taxon>
        <taxon>Jiangellales</taxon>
        <taxon>Jiangellaceae</taxon>
        <taxon>Jiangella</taxon>
    </lineage>
</organism>
<accession>A0A418KLZ6</accession>
<evidence type="ECO:0000256" key="2">
    <source>
        <dbReference type="ARBA" id="ARBA00007639"/>
    </source>
</evidence>
<dbReference type="RefSeq" id="WP_119661634.1">
    <property type="nucleotide sequence ID" value="NZ_QUAL01000184.1"/>
</dbReference>
<dbReference type="PANTHER" id="PTHR46847:SF1">
    <property type="entry name" value="D-ALLOSE-BINDING PERIPLASMIC PROTEIN-RELATED"/>
    <property type="match status" value="1"/>
</dbReference>
<comment type="caution">
    <text evidence="6">The sequence shown here is derived from an EMBL/GenBank/DDBJ whole genome shotgun (WGS) entry which is preliminary data.</text>
</comment>
<sequence>MAHSTTGRRTSSHRGRGGTVLAAVVATAVLGACGGVEVRDGSDEEPAATGEPAEGSSGPLELAVLPKAVGHEFWNTVRAGAECAAELAGDVTVEWDGVTAETDVEGQVNLVQNFVTRQVDGIVYAATDSTALAPATQGALDAGIPVAMIDSGTDPQPEDVPLYATDNRAAAVEAANLLAEELGAGEHEVALIEFQPGSQTNTERVEGFTEGLAQHDNLTLVGQQPSHSDVNEARRVTEDILTANPNLAGIFAANEPSVLGAAQAVEAAGRSGEIVIIGWDAAPDEVAGLRSGQISALVVQNPFNMGYLGVKNMVEHLREGTPLESADTGVTFLTQENVDTEEAQAILEPSCDNPPVG</sequence>
<feature type="region of interest" description="Disordered" evidence="4">
    <location>
        <begin position="36"/>
        <end position="59"/>
    </location>
</feature>
<dbReference type="EMBL" id="QUAL01000184">
    <property type="protein sequence ID" value="RIQ18976.1"/>
    <property type="molecule type" value="Genomic_DNA"/>
</dbReference>
<evidence type="ECO:0000256" key="4">
    <source>
        <dbReference type="SAM" id="MobiDB-lite"/>
    </source>
</evidence>
<dbReference type="PANTHER" id="PTHR46847">
    <property type="entry name" value="D-ALLOSE-BINDING PERIPLASMIC PROTEIN-RELATED"/>
    <property type="match status" value="1"/>
</dbReference>
<evidence type="ECO:0000256" key="1">
    <source>
        <dbReference type="ARBA" id="ARBA00004196"/>
    </source>
</evidence>
<gene>
    <name evidence="6" type="ORF">DY240_20110</name>
</gene>